<organism evidence="4 5">
    <name type="scientific">Haloferula helveola</name>
    <dbReference type="NCBI Taxonomy" id="490095"/>
    <lineage>
        <taxon>Bacteria</taxon>
        <taxon>Pseudomonadati</taxon>
        <taxon>Verrucomicrobiota</taxon>
        <taxon>Verrucomicrobiia</taxon>
        <taxon>Verrucomicrobiales</taxon>
        <taxon>Verrucomicrobiaceae</taxon>
        <taxon>Haloferula</taxon>
    </lineage>
</organism>
<sequence>MAAEFRDYYETLGISRDATPAEVKQAFRKLARVHHPDVAQDKSGAEEKFKEINEAYEVLSDPEKRKKYDTLGANWNQQGGPPPPGGGGARWQSSGGGPMPEGFEFEFGGTGFSDFFEQYFSGGGTRRAAGFGGGGFHGGGGAMRGQDIEGDLMVTLEEAFAGSMRTISLRRMDPRTGQVATDEVQVRIPAGIGEGQQLRVPGHGGQGSGGGAAGDLYLRVRIAAHPDFRVKGHDLYCDLVLAPWEAVLGTTLPLKIPGGKTVQLKIPPGTGSEDQLRLKGYGLPKKNAPGDLYVEISIEAPSDVGGEEKELWEKLRDVSKFKPRED</sequence>
<dbReference type="RefSeq" id="WP_338690423.1">
    <property type="nucleotide sequence ID" value="NZ_AP024702.1"/>
</dbReference>
<feature type="region of interest" description="Disordered" evidence="2">
    <location>
        <begin position="72"/>
        <end position="101"/>
    </location>
</feature>
<keyword evidence="5" id="KW-1185">Reference proteome</keyword>
<evidence type="ECO:0000313" key="4">
    <source>
        <dbReference type="EMBL" id="BCX47939.1"/>
    </source>
</evidence>
<evidence type="ECO:0000313" key="5">
    <source>
        <dbReference type="Proteomes" id="UP001374893"/>
    </source>
</evidence>
<evidence type="ECO:0000256" key="1">
    <source>
        <dbReference type="ARBA" id="ARBA00023186"/>
    </source>
</evidence>
<dbReference type="InterPro" id="IPR001623">
    <property type="entry name" value="DnaJ_domain"/>
</dbReference>
<dbReference type="InterPro" id="IPR018253">
    <property type="entry name" value="DnaJ_domain_CS"/>
</dbReference>
<proteinExistence type="predicted"/>
<dbReference type="InterPro" id="IPR002939">
    <property type="entry name" value="DnaJ_C"/>
</dbReference>
<dbReference type="SUPFAM" id="SSF49493">
    <property type="entry name" value="HSP40/DnaJ peptide-binding domain"/>
    <property type="match status" value="2"/>
</dbReference>
<dbReference type="SMART" id="SM00271">
    <property type="entry name" value="DnaJ"/>
    <property type="match status" value="1"/>
</dbReference>
<keyword evidence="1" id="KW-0143">Chaperone</keyword>
<dbReference type="Pfam" id="PF00226">
    <property type="entry name" value="DnaJ"/>
    <property type="match status" value="1"/>
</dbReference>
<gene>
    <name evidence="4" type="ORF">HAHE_18470</name>
</gene>
<dbReference type="SUPFAM" id="SSF46565">
    <property type="entry name" value="Chaperone J-domain"/>
    <property type="match status" value="1"/>
</dbReference>
<reference evidence="4 5" key="1">
    <citation type="submission" date="2021-06" db="EMBL/GenBank/DDBJ databases">
        <title>Complete genome of Haloferula helveola possessing various polysaccharide degrading enzymes.</title>
        <authorList>
            <person name="Takami H."/>
            <person name="Huang C."/>
            <person name="Hamasaki K."/>
        </authorList>
    </citation>
    <scope>NUCLEOTIDE SEQUENCE [LARGE SCALE GENOMIC DNA]</scope>
    <source>
        <strain evidence="4 5">CN-1</strain>
    </source>
</reference>
<dbReference type="Proteomes" id="UP001374893">
    <property type="component" value="Chromosome"/>
</dbReference>
<dbReference type="InterPro" id="IPR036869">
    <property type="entry name" value="J_dom_sf"/>
</dbReference>
<dbReference type="PRINTS" id="PR00625">
    <property type="entry name" value="JDOMAIN"/>
</dbReference>
<accession>A0ABM7RK01</accession>
<dbReference type="InterPro" id="IPR008971">
    <property type="entry name" value="HSP40/DnaJ_pept-bd"/>
</dbReference>
<dbReference type="CDD" id="cd10747">
    <property type="entry name" value="DnaJ_C"/>
    <property type="match status" value="1"/>
</dbReference>
<protein>
    <submittedName>
        <fullName evidence="4">Molecular chaperone DnaJ</fullName>
    </submittedName>
</protein>
<name>A0ABM7RK01_9BACT</name>
<evidence type="ECO:0000256" key="2">
    <source>
        <dbReference type="SAM" id="MobiDB-lite"/>
    </source>
</evidence>
<feature type="compositionally biased region" description="Gly residues" evidence="2">
    <location>
        <begin position="86"/>
        <end position="99"/>
    </location>
</feature>
<dbReference type="PROSITE" id="PS50076">
    <property type="entry name" value="DNAJ_2"/>
    <property type="match status" value="1"/>
</dbReference>
<dbReference type="Gene3D" id="2.60.260.20">
    <property type="entry name" value="Urease metallochaperone UreE, N-terminal domain"/>
    <property type="match status" value="2"/>
</dbReference>
<dbReference type="CDD" id="cd06257">
    <property type="entry name" value="DnaJ"/>
    <property type="match status" value="1"/>
</dbReference>
<dbReference type="PANTHER" id="PTHR43096:SF52">
    <property type="entry name" value="DNAJ HOMOLOG 1, MITOCHONDRIAL-RELATED"/>
    <property type="match status" value="1"/>
</dbReference>
<evidence type="ECO:0000259" key="3">
    <source>
        <dbReference type="PROSITE" id="PS50076"/>
    </source>
</evidence>
<dbReference type="PANTHER" id="PTHR43096">
    <property type="entry name" value="DNAJ HOMOLOG 1, MITOCHONDRIAL-RELATED"/>
    <property type="match status" value="1"/>
</dbReference>
<feature type="domain" description="J" evidence="3">
    <location>
        <begin position="7"/>
        <end position="72"/>
    </location>
</feature>
<dbReference type="Gene3D" id="1.10.287.110">
    <property type="entry name" value="DnaJ domain"/>
    <property type="match status" value="1"/>
</dbReference>
<dbReference type="Pfam" id="PF01556">
    <property type="entry name" value="DnaJ_C"/>
    <property type="match status" value="1"/>
</dbReference>
<dbReference type="EMBL" id="AP024702">
    <property type="protein sequence ID" value="BCX47939.1"/>
    <property type="molecule type" value="Genomic_DNA"/>
</dbReference>
<dbReference type="PROSITE" id="PS00636">
    <property type="entry name" value="DNAJ_1"/>
    <property type="match status" value="1"/>
</dbReference>